<name>A0A4P0XTA7_KLEPN</name>
<organism evidence="1">
    <name type="scientific">Klebsiella pneumoniae</name>
    <dbReference type="NCBI Taxonomy" id="573"/>
    <lineage>
        <taxon>Bacteria</taxon>
        <taxon>Pseudomonadati</taxon>
        <taxon>Pseudomonadota</taxon>
        <taxon>Gammaproteobacteria</taxon>
        <taxon>Enterobacterales</taxon>
        <taxon>Enterobacteriaceae</taxon>
        <taxon>Klebsiella/Raoultella group</taxon>
        <taxon>Klebsiella</taxon>
        <taxon>Klebsiella pneumoniae complex</taxon>
    </lineage>
</organism>
<accession>A0A4P0XTA7</accession>
<proteinExistence type="predicted"/>
<dbReference type="AlphaFoldDB" id="A0A4P0XTA7"/>
<gene>
    <name evidence="1" type="ORF">NCTC9183_01736</name>
</gene>
<dbReference type="EMBL" id="CABDVL010000003">
    <property type="protein sequence ID" value="VTM51437.1"/>
    <property type="molecule type" value="Genomic_DNA"/>
</dbReference>
<sequence>MTRAYVDALRLTCPPAFLIGDHLSQENTGLRRLASGEKKATVAKGCRQNDSALAGMFGIHSEAGGHLFKLSLQLLCAGEIAALQSHPHLLG</sequence>
<protein>
    <submittedName>
        <fullName evidence="1">Uncharacterized protein</fullName>
    </submittedName>
</protein>
<reference evidence="1" key="1">
    <citation type="submission" date="2019-04" db="EMBL/GenBank/DDBJ databases">
        <authorList>
            <consortium name="Pathogen Informatics"/>
        </authorList>
    </citation>
    <scope>NUCLEOTIDE SEQUENCE</scope>
    <source>
        <strain evidence="1">NCTC9183</strain>
    </source>
</reference>
<dbReference type="Proteomes" id="UP000507695">
    <property type="component" value="Unassembled WGS sequence"/>
</dbReference>
<evidence type="ECO:0000313" key="1">
    <source>
        <dbReference type="EMBL" id="VTM51437.1"/>
    </source>
</evidence>